<dbReference type="GO" id="GO:0016787">
    <property type="term" value="F:hydrolase activity"/>
    <property type="evidence" value="ECO:0007669"/>
    <property type="project" value="UniProtKB-KW"/>
</dbReference>
<name>A0ABR8KST6_9SPHN</name>
<dbReference type="PANTHER" id="PTHR40841">
    <property type="entry name" value="SIDEROPHORE TRIACETYLFUSARININE C ESTERASE"/>
    <property type="match status" value="1"/>
</dbReference>
<keyword evidence="5" id="KW-1185">Reference proteome</keyword>
<comment type="similarity">
    <text evidence="1">Belongs to the esterase D family.</text>
</comment>
<keyword evidence="3" id="KW-0732">Signal</keyword>
<protein>
    <submittedName>
        <fullName evidence="4">Alpha/beta hydrolase</fullName>
    </submittedName>
</protein>
<dbReference type="InterPro" id="IPR000801">
    <property type="entry name" value="Esterase-like"/>
</dbReference>
<feature type="signal peptide" evidence="3">
    <location>
        <begin position="1"/>
        <end position="26"/>
    </location>
</feature>
<feature type="chain" id="PRO_5047249221" evidence="3">
    <location>
        <begin position="27"/>
        <end position="323"/>
    </location>
</feature>
<proteinExistence type="inferred from homology"/>
<dbReference type="Proteomes" id="UP000635384">
    <property type="component" value="Unassembled WGS sequence"/>
</dbReference>
<evidence type="ECO:0000313" key="5">
    <source>
        <dbReference type="Proteomes" id="UP000635384"/>
    </source>
</evidence>
<gene>
    <name evidence="4" type="ORF">IB285_12270</name>
</gene>
<dbReference type="InterPro" id="IPR029058">
    <property type="entry name" value="AB_hydrolase_fold"/>
</dbReference>
<evidence type="ECO:0000256" key="1">
    <source>
        <dbReference type="ARBA" id="ARBA00005622"/>
    </source>
</evidence>
<dbReference type="EMBL" id="JACXLC010000001">
    <property type="protein sequence ID" value="MBD2843029.1"/>
    <property type="molecule type" value="Genomic_DNA"/>
</dbReference>
<dbReference type="Gene3D" id="3.40.50.1820">
    <property type="entry name" value="alpha/beta hydrolase"/>
    <property type="match status" value="1"/>
</dbReference>
<organism evidence="4 5">
    <name type="scientific">Erythrobacter rubeus</name>
    <dbReference type="NCBI Taxonomy" id="2760803"/>
    <lineage>
        <taxon>Bacteria</taxon>
        <taxon>Pseudomonadati</taxon>
        <taxon>Pseudomonadota</taxon>
        <taxon>Alphaproteobacteria</taxon>
        <taxon>Sphingomonadales</taxon>
        <taxon>Erythrobacteraceae</taxon>
        <taxon>Erythrobacter/Porphyrobacter group</taxon>
        <taxon>Erythrobacter</taxon>
    </lineage>
</organism>
<sequence>MIRTFLAPVAALAAVTGMLAPQTASANPQLAYTPGARANMEVLETRRVQSDRFEYEHAVTIALPATYAVKPDARYPVLWVLDDPLMTRSAIAAVDLLVAGNMMPEVIVIGVGSPSEDGLAGVGRRVIEFSPPGEGFAAPGLNREAVRSVAPFPPYPHRAEDFLAFLADELRPELAAEFRFADDHILHGHSLGGLFAGYALFTRPDLFDRMIIGSPAMANVGDAVFKLEEVFSQENDALPVEIFVGAGGEEGNEWFLNAGGILTGTARFIETLNLRGYEGLSVTSRFYDGEDHYTVAPRIISDALRSFYREEAAATGSTWPQKP</sequence>
<dbReference type="InterPro" id="IPR052558">
    <property type="entry name" value="Siderophore_Hydrolase_D"/>
</dbReference>
<evidence type="ECO:0000256" key="2">
    <source>
        <dbReference type="ARBA" id="ARBA00022801"/>
    </source>
</evidence>
<evidence type="ECO:0000256" key="3">
    <source>
        <dbReference type="SAM" id="SignalP"/>
    </source>
</evidence>
<dbReference type="SUPFAM" id="SSF53474">
    <property type="entry name" value="alpha/beta-Hydrolases"/>
    <property type="match status" value="1"/>
</dbReference>
<dbReference type="RefSeq" id="WP_190788435.1">
    <property type="nucleotide sequence ID" value="NZ_JACXLC010000001.1"/>
</dbReference>
<dbReference type="PANTHER" id="PTHR40841:SF2">
    <property type="entry name" value="SIDEROPHORE-DEGRADING ESTERASE (EUROFUNG)"/>
    <property type="match status" value="1"/>
</dbReference>
<comment type="caution">
    <text evidence="4">The sequence shown here is derived from an EMBL/GenBank/DDBJ whole genome shotgun (WGS) entry which is preliminary data.</text>
</comment>
<keyword evidence="2 4" id="KW-0378">Hydrolase</keyword>
<evidence type="ECO:0000313" key="4">
    <source>
        <dbReference type="EMBL" id="MBD2843029.1"/>
    </source>
</evidence>
<dbReference type="Pfam" id="PF00756">
    <property type="entry name" value="Esterase"/>
    <property type="match status" value="1"/>
</dbReference>
<accession>A0ABR8KST6</accession>
<reference evidence="4 5" key="1">
    <citation type="submission" date="2020-09" db="EMBL/GenBank/DDBJ databases">
        <authorList>
            <person name="Yoon J.-W."/>
        </authorList>
    </citation>
    <scope>NUCLEOTIDE SEQUENCE [LARGE SCALE GENOMIC DNA]</scope>
    <source>
        <strain evidence="4 5">KMU-140</strain>
    </source>
</reference>